<evidence type="ECO:0000256" key="3">
    <source>
        <dbReference type="ARBA" id="ARBA00022801"/>
    </source>
</evidence>
<dbReference type="Pfam" id="PF00753">
    <property type="entry name" value="Lactamase_B"/>
    <property type="match status" value="1"/>
</dbReference>
<dbReference type="AlphaFoldDB" id="A0A1M6XWR7"/>
<evidence type="ECO:0000256" key="1">
    <source>
        <dbReference type="ARBA" id="ARBA00001947"/>
    </source>
</evidence>
<dbReference type="RefSeq" id="WP_073305906.1">
    <property type="nucleotide sequence ID" value="NZ_FRAW01000035.1"/>
</dbReference>
<dbReference type="SMART" id="SM00849">
    <property type="entry name" value="Lactamase_B"/>
    <property type="match status" value="1"/>
</dbReference>
<evidence type="ECO:0000259" key="5">
    <source>
        <dbReference type="SMART" id="SM00849"/>
    </source>
</evidence>
<dbReference type="PANTHER" id="PTHR46233:SF3">
    <property type="entry name" value="HYDROXYACYLGLUTATHIONE HYDROLASE GLOC"/>
    <property type="match status" value="1"/>
</dbReference>
<protein>
    <submittedName>
        <fullName evidence="6">Glyoxylase, beta-lactamase superfamily II</fullName>
    </submittedName>
</protein>
<feature type="domain" description="Metallo-beta-lactamase" evidence="5">
    <location>
        <begin position="12"/>
        <end position="195"/>
    </location>
</feature>
<dbReference type="SUPFAM" id="SSF56281">
    <property type="entry name" value="Metallo-hydrolase/oxidoreductase"/>
    <property type="match status" value="1"/>
</dbReference>
<sequence length="208" mass="23331">MNIQNFICNPFQENSYIVYDDTREALLIDPGFYNETEWNKAKDFIQSNRLLPKRLINTHLHLDHCLGNGFVERDFRISAEVGEKDLFLIQGVEKQAALFGLEIHEKVPQPRNFLKEGDIIKVGKMSFQVLEVPGHSPGSLALYEKSEGVLFSGDVLFQGGRGRTDLFCGDEATLLKSIREKLLVLDAKTVVCCGHGAATTIAAEKILY</sequence>
<dbReference type="EMBL" id="FRAW01000035">
    <property type="protein sequence ID" value="SHL10472.1"/>
    <property type="molecule type" value="Genomic_DNA"/>
</dbReference>
<organism evidence="6 7">
    <name type="scientific">Fibrobacter intestinalis</name>
    <dbReference type="NCBI Taxonomy" id="28122"/>
    <lineage>
        <taxon>Bacteria</taxon>
        <taxon>Pseudomonadati</taxon>
        <taxon>Fibrobacterota</taxon>
        <taxon>Fibrobacteria</taxon>
        <taxon>Fibrobacterales</taxon>
        <taxon>Fibrobacteraceae</taxon>
        <taxon>Fibrobacter</taxon>
    </lineage>
</organism>
<proteinExistence type="predicted"/>
<keyword evidence="3" id="KW-0378">Hydrolase</keyword>
<evidence type="ECO:0000313" key="7">
    <source>
        <dbReference type="Proteomes" id="UP000184275"/>
    </source>
</evidence>
<dbReference type="InterPro" id="IPR036866">
    <property type="entry name" value="RibonucZ/Hydroxyglut_hydro"/>
</dbReference>
<evidence type="ECO:0000256" key="2">
    <source>
        <dbReference type="ARBA" id="ARBA00022723"/>
    </source>
</evidence>
<keyword evidence="2" id="KW-0479">Metal-binding</keyword>
<dbReference type="PANTHER" id="PTHR46233">
    <property type="entry name" value="HYDROXYACYLGLUTATHIONE HYDROLASE GLOC"/>
    <property type="match status" value="1"/>
</dbReference>
<dbReference type="CDD" id="cd06262">
    <property type="entry name" value="metallo-hydrolase-like_MBL-fold"/>
    <property type="match status" value="1"/>
</dbReference>
<dbReference type="Proteomes" id="UP000184275">
    <property type="component" value="Unassembled WGS sequence"/>
</dbReference>
<evidence type="ECO:0000313" key="6">
    <source>
        <dbReference type="EMBL" id="SHL10472.1"/>
    </source>
</evidence>
<accession>A0A1M6XWR7</accession>
<dbReference type="GO" id="GO:0046872">
    <property type="term" value="F:metal ion binding"/>
    <property type="evidence" value="ECO:0007669"/>
    <property type="project" value="UniProtKB-KW"/>
</dbReference>
<dbReference type="Gene3D" id="3.60.15.10">
    <property type="entry name" value="Ribonuclease Z/Hydroxyacylglutathione hydrolase-like"/>
    <property type="match status" value="1"/>
</dbReference>
<name>A0A1M6XWR7_9BACT</name>
<dbReference type="InterPro" id="IPR051453">
    <property type="entry name" value="MBL_Glyoxalase_II"/>
</dbReference>
<evidence type="ECO:0000256" key="4">
    <source>
        <dbReference type="ARBA" id="ARBA00022833"/>
    </source>
</evidence>
<gene>
    <name evidence="6" type="ORF">SAMN05720469_13527</name>
</gene>
<dbReference type="InterPro" id="IPR001279">
    <property type="entry name" value="Metallo-B-lactamas"/>
</dbReference>
<comment type="cofactor">
    <cofactor evidence="1">
        <name>Zn(2+)</name>
        <dbReference type="ChEBI" id="CHEBI:29105"/>
    </cofactor>
</comment>
<reference evidence="7" key="1">
    <citation type="submission" date="2016-11" db="EMBL/GenBank/DDBJ databases">
        <authorList>
            <person name="Varghese N."/>
            <person name="Submissions S."/>
        </authorList>
    </citation>
    <scope>NUCLEOTIDE SEQUENCE [LARGE SCALE GENOMIC DNA]</scope>
    <source>
        <strain evidence="7">UWOS</strain>
    </source>
</reference>
<keyword evidence="7" id="KW-1185">Reference proteome</keyword>
<dbReference type="GO" id="GO:0016787">
    <property type="term" value="F:hydrolase activity"/>
    <property type="evidence" value="ECO:0007669"/>
    <property type="project" value="UniProtKB-KW"/>
</dbReference>
<keyword evidence="4" id="KW-0862">Zinc</keyword>